<organism evidence="2 3">
    <name type="scientific">Candidatus Mediterraneibacter quadrami</name>
    <dbReference type="NCBI Taxonomy" id="2838684"/>
    <lineage>
        <taxon>Bacteria</taxon>
        <taxon>Bacillati</taxon>
        <taxon>Bacillota</taxon>
        <taxon>Clostridia</taxon>
        <taxon>Lachnospirales</taxon>
        <taxon>Lachnospiraceae</taxon>
        <taxon>Mediterraneibacter</taxon>
    </lineage>
</organism>
<gene>
    <name evidence="2" type="ORF">H9910_05295</name>
</gene>
<keyword evidence="2" id="KW-0378">Hydrolase</keyword>
<evidence type="ECO:0000313" key="2">
    <source>
        <dbReference type="EMBL" id="HJD42405.1"/>
    </source>
</evidence>
<dbReference type="CDD" id="cd02908">
    <property type="entry name" value="Macro_OAADPr_deacetylase"/>
    <property type="match status" value="1"/>
</dbReference>
<name>A0A9D2U6E1_9FIRM</name>
<dbReference type="NCBIfam" id="NF003163">
    <property type="entry name" value="PRK04143.1"/>
    <property type="match status" value="1"/>
</dbReference>
<dbReference type="Proteomes" id="UP000823909">
    <property type="component" value="Unassembled WGS sequence"/>
</dbReference>
<feature type="domain" description="Macro" evidence="1">
    <location>
        <begin position="75"/>
        <end position="270"/>
    </location>
</feature>
<dbReference type="PROSITE" id="PS51154">
    <property type="entry name" value="MACRO"/>
    <property type="match status" value="1"/>
</dbReference>
<dbReference type="InterPro" id="IPR002589">
    <property type="entry name" value="Macro_dom"/>
</dbReference>
<comment type="caution">
    <text evidence="2">The sequence shown here is derived from an EMBL/GenBank/DDBJ whole genome shotgun (WGS) entry which is preliminary data.</text>
</comment>
<dbReference type="SMART" id="SM00506">
    <property type="entry name" value="A1pp"/>
    <property type="match status" value="1"/>
</dbReference>
<sequence>MTQKERRIYLINELLNEQKEYGGQWYETPDIPTDEQAQKRLLRSLFNIRPPRPVSGEFLEIQDAYLQEETRQKGITDIAELTPAEDGIYLWQGDITTLKCDAIVNAANSRLLGCFVPCHGCIDNAIHTYAGVQLRAACAERMRVRGHEEETGRAKITPAFNLPCRYVLHTVGPVVGGRVTKKDEELLESCYRSCLELAAENHLGSLAFCCISTGEFHFPNRRAAEIAVRTVREFRDRTAAAGPDAGKLEVIFNVFKDEDLRIYRELLGNG</sequence>
<protein>
    <submittedName>
        <fullName evidence="2">Protein-ADP-ribose hydrolase</fullName>
    </submittedName>
</protein>
<evidence type="ECO:0000313" key="3">
    <source>
        <dbReference type="Proteomes" id="UP000823909"/>
    </source>
</evidence>
<reference evidence="2" key="2">
    <citation type="submission" date="2021-04" db="EMBL/GenBank/DDBJ databases">
        <authorList>
            <person name="Gilroy R."/>
        </authorList>
    </citation>
    <scope>NUCLEOTIDE SEQUENCE</scope>
    <source>
        <strain evidence="2">ChiBcec15-3976</strain>
    </source>
</reference>
<dbReference type="SUPFAM" id="SSF52949">
    <property type="entry name" value="Macro domain-like"/>
    <property type="match status" value="1"/>
</dbReference>
<dbReference type="AlphaFoldDB" id="A0A9D2U6E1"/>
<dbReference type="GO" id="GO:0016787">
    <property type="term" value="F:hydrolase activity"/>
    <property type="evidence" value="ECO:0007669"/>
    <property type="project" value="UniProtKB-KW"/>
</dbReference>
<dbReference type="InterPro" id="IPR043472">
    <property type="entry name" value="Macro_dom-like"/>
</dbReference>
<accession>A0A9D2U6E1</accession>
<dbReference type="Gene3D" id="3.40.220.10">
    <property type="entry name" value="Leucine Aminopeptidase, subunit E, domain 1"/>
    <property type="match status" value="1"/>
</dbReference>
<dbReference type="PANTHER" id="PTHR11106">
    <property type="entry name" value="GANGLIOSIDE INDUCED DIFFERENTIATION ASSOCIATED PROTEIN 2-RELATED"/>
    <property type="match status" value="1"/>
</dbReference>
<dbReference type="EMBL" id="DWUU01000033">
    <property type="protein sequence ID" value="HJD42405.1"/>
    <property type="molecule type" value="Genomic_DNA"/>
</dbReference>
<reference evidence="2" key="1">
    <citation type="journal article" date="2021" name="PeerJ">
        <title>Extensive microbial diversity within the chicken gut microbiome revealed by metagenomics and culture.</title>
        <authorList>
            <person name="Gilroy R."/>
            <person name="Ravi A."/>
            <person name="Getino M."/>
            <person name="Pursley I."/>
            <person name="Horton D.L."/>
            <person name="Alikhan N.F."/>
            <person name="Baker D."/>
            <person name="Gharbi K."/>
            <person name="Hall N."/>
            <person name="Watson M."/>
            <person name="Adriaenssens E.M."/>
            <person name="Foster-Nyarko E."/>
            <person name="Jarju S."/>
            <person name="Secka A."/>
            <person name="Antonio M."/>
            <person name="Oren A."/>
            <person name="Chaudhuri R.R."/>
            <person name="La Ragione R."/>
            <person name="Hildebrand F."/>
            <person name="Pallen M.J."/>
        </authorList>
    </citation>
    <scope>NUCLEOTIDE SEQUENCE</scope>
    <source>
        <strain evidence="2">ChiBcec15-3976</strain>
    </source>
</reference>
<dbReference type="PANTHER" id="PTHR11106:SF27">
    <property type="entry name" value="MACRO DOMAIN-CONTAINING PROTEIN"/>
    <property type="match status" value="1"/>
</dbReference>
<dbReference type="Pfam" id="PF01661">
    <property type="entry name" value="Macro"/>
    <property type="match status" value="1"/>
</dbReference>
<evidence type="ECO:0000259" key="1">
    <source>
        <dbReference type="PROSITE" id="PS51154"/>
    </source>
</evidence>
<proteinExistence type="predicted"/>